<accession>A0A8J6IJP6</accession>
<evidence type="ECO:0008006" key="4">
    <source>
        <dbReference type="Google" id="ProtNLM"/>
    </source>
</evidence>
<dbReference type="AlphaFoldDB" id="A0A8J6IJP6"/>
<dbReference type="Proteomes" id="UP000601768">
    <property type="component" value="Unassembled WGS sequence"/>
</dbReference>
<organism evidence="2 3">
    <name type="scientific">Neptunicella marina</name>
    <dbReference type="NCBI Taxonomy" id="2125989"/>
    <lineage>
        <taxon>Bacteria</taxon>
        <taxon>Pseudomonadati</taxon>
        <taxon>Pseudomonadota</taxon>
        <taxon>Gammaproteobacteria</taxon>
        <taxon>Alteromonadales</taxon>
        <taxon>Alteromonadaceae</taxon>
        <taxon>Neptunicella</taxon>
    </lineage>
</organism>
<feature type="chain" id="PRO_5035154132" description="Outer membrane lipoprotein-sorting protein" evidence="1">
    <location>
        <begin position="21"/>
        <end position="238"/>
    </location>
</feature>
<proteinExistence type="predicted"/>
<sequence>MLVKPVIIVLLSLVVLPLQAQQQLAIEGIAKDPDKGQVLYRESLKITTDSKQRLVDATVSYFYTDDKAFAIKSLTYGDEPLMPDLIFNDFRNDSQTQVRHDNKQLYVNYRIKDELTSKKLPLPSDKPVVVDAGFERLIQQYWLQLVAGNAISFYFLAIDRAKLVEFTLSKLNQSADTVVFEIKPDSFWVSLVVDPITLVFDKQQRLLRFSGLTNIAALDDTGQVANHNYQATIQYRYP</sequence>
<gene>
    <name evidence="2" type="ORF">H8B19_00930</name>
</gene>
<evidence type="ECO:0000313" key="3">
    <source>
        <dbReference type="Proteomes" id="UP000601768"/>
    </source>
</evidence>
<reference evidence="2" key="1">
    <citation type="journal article" date="2018" name="Int. J. Syst. Evol. Microbiol.">
        <title>Neptunicella marina gen. nov., sp. nov., isolated from surface seawater.</title>
        <authorList>
            <person name="Liu X."/>
            <person name="Lai Q."/>
            <person name="Du Y."/>
            <person name="Zhang X."/>
            <person name="Liu Z."/>
            <person name="Sun F."/>
            <person name="Shao Z."/>
        </authorList>
    </citation>
    <scope>NUCLEOTIDE SEQUENCE</scope>
    <source>
        <strain evidence="2">S27-2</strain>
    </source>
</reference>
<evidence type="ECO:0000256" key="1">
    <source>
        <dbReference type="SAM" id="SignalP"/>
    </source>
</evidence>
<dbReference type="RefSeq" id="WP_186504899.1">
    <property type="nucleotide sequence ID" value="NZ_JACNEP010000001.1"/>
</dbReference>
<keyword evidence="1" id="KW-0732">Signal</keyword>
<keyword evidence="3" id="KW-1185">Reference proteome</keyword>
<protein>
    <recommendedName>
        <fullName evidence="4">Outer membrane lipoprotein-sorting protein</fullName>
    </recommendedName>
</protein>
<comment type="caution">
    <text evidence="2">The sequence shown here is derived from an EMBL/GenBank/DDBJ whole genome shotgun (WGS) entry which is preliminary data.</text>
</comment>
<evidence type="ECO:0000313" key="2">
    <source>
        <dbReference type="EMBL" id="MBC3764425.1"/>
    </source>
</evidence>
<feature type="signal peptide" evidence="1">
    <location>
        <begin position="1"/>
        <end position="20"/>
    </location>
</feature>
<dbReference type="EMBL" id="JACNEP010000001">
    <property type="protein sequence ID" value="MBC3764425.1"/>
    <property type="molecule type" value="Genomic_DNA"/>
</dbReference>
<reference evidence="2" key="2">
    <citation type="submission" date="2020-08" db="EMBL/GenBank/DDBJ databases">
        <authorList>
            <person name="Lai Q."/>
        </authorList>
    </citation>
    <scope>NUCLEOTIDE SEQUENCE</scope>
    <source>
        <strain evidence="2">S27-2</strain>
    </source>
</reference>
<name>A0A8J6IJP6_9ALTE</name>